<evidence type="ECO:0000256" key="17">
    <source>
        <dbReference type="ARBA" id="ARBA00049108"/>
    </source>
</evidence>
<reference evidence="21 22" key="1">
    <citation type="journal article" date="2012" name="J. Bacteriol.">
        <title>Genome Sequence of n-Alkane-Degrading Hydrocarboniphaga effusa Strain AP103T (ATCC BAA-332T).</title>
        <authorList>
            <person name="Chang H.K."/>
            <person name="Zylstra G.J."/>
            <person name="Chae J.C."/>
        </authorList>
    </citation>
    <scope>NUCLEOTIDE SEQUENCE [LARGE SCALE GENOMIC DNA]</scope>
    <source>
        <strain evidence="21 22">AP103</strain>
    </source>
</reference>
<gene>
    <name evidence="21" type="ORF">WQQ_08800</name>
</gene>
<evidence type="ECO:0000256" key="12">
    <source>
        <dbReference type="ARBA" id="ARBA00038622"/>
    </source>
</evidence>
<dbReference type="PRINTS" id="PR00081">
    <property type="entry name" value="GDHRDH"/>
</dbReference>
<dbReference type="AlphaFoldDB" id="I8TA47"/>
<dbReference type="SUPFAM" id="SSF51735">
    <property type="entry name" value="NAD(P)-binding Rossmann-fold domains"/>
    <property type="match status" value="1"/>
</dbReference>
<dbReference type="GO" id="GO:0019166">
    <property type="term" value="F:trans-2-enoyl-CoA reductase (NADPH) activity"/>
    <property type="evidence" value="ECO:0007669"/>
    <property type="project" value="UniProtKB-EC"/>
</dbReference>
<comment type="pathway">
    <text evidence="2">Lipid metabolism.</text>
</comment>
<dbReference type="GO" id="GO:0006633">
    <property type="term" value="P:fatty acid biosynthetic process"/>
    <property type="evidence" value="ECO:0007669"/>
    <property type="project" value="UniProtKB-KW"/>
</dbReference>
<dbReference type="PANTHER" id="PTHR24317:SF7">
    <property type="entry name" value="PEROXISOMAL TRANS-2-ENOYL-COA REDUCTASE"/>
    <property type="match status" value="1"/>
</dbReference>
<dbReference type="InterPro" id="IPR036291">
    <property type="entry name" value="NAD(P)-bd_dom_sf"/>
</dbReference>
<keyword evidence="3" id="KW-0444">Lipid biosynthesis</keyword>
<keyword evidence="7" id="KW-0560">Oxidoreductase</keyword>
<evidence type="ECO:0000313" key="22">
    <source>
        <dbReference type="Proteomes" id="UP000003704"/>
    </source>
</evidence>
<keyword evidence="9" id="KW-0576">Peroxisome</keyword>
<comment type="catalytic activity">
    <reaction evidence="19">
        <text>(2E)-decenoyl-CoA + NADPH + H(+) = decanoyl-CoA + NADP(+)</text>
        <dbReference type="Rhea" id="RHEA:44960"/>
        <dbReference type="ChEBI" id="CHEBI:15378"/>
        <dbReference type="ChEBI" id="CHEBI:57783"/>
        <dbReference type="ChEBI" id="CHEBI:58349"/>
        <dbReference type="ChEBI" id="CHEBI:61406"/>
        <dbReference type="ChEBI" id="CHEBI:61430"/>
    </reaction>
    <physiologicalReaction direction="left-to-right" evidence="19">
        <dbReference type="Rhea" id="RHEA:44961"/>
    </physiologicalReaction>
</comment>
<dbReference type="Proteomes" id="UP000003704">
    <property type="component" value="Unassembled WGS sequence"/>
</dbReference>
<comment type="catalytic activity">
    <reaction evidence="18">
        <text>a (2E)-enoyl-CoA + NADPH + H(+) = a 2,3-saturated acyl-CoA + NADP(+)</text>
        <dbReference type="Rhea" id="RHEA:33763"/>
        <dbReference type="ChEBI" id="CHEBI:15378"/>
        <dbReference type="ChEBI" id="CHEBI:57783"/>
        <dbReference type="ChEBI" id="CHEBI:58349"/>
        <dbReference type="ChEBI" id="CHEBI:58856"/>
        <dbReference type="ChEBI" id="CHEBI:65111"/>
        <dbReference type="EC" id="1.3.1.38"/>
    </reaction>
    <physiologicalReaction direction="left-to-right" evidence="18">
        <dbReference type="Rhea" id="RHEA:33764"/>
    </physiologicalReaction>
</comment>
<comment type="subunit">
    <text evidence="12">Interacts with PEX5, probably required to target it into peroxisomes.</text>
</comment>
<organism evidence="21 22">
    <name type="scientific">Hydrocarboniphaga effusa AP103</name>
    <dbReference type="NCBI Taxonomy" id="1172194"/>
    <lineage>
        <taxon>Bacteria</taxon>
        <taxon>Pseudomonadati</taxon>
        <taxon>Pseudomonadota</taxon>
        <taxon>Gammaproteobacteria</taxon>
        <taxon>Nevskiales</taxon>
        <taxon>Nevskiaceae</taxon>
        <taxon>Hydrocarboniphaga</taxon>
    </lineage>
</organism>
<evidence type="ECO:0000256" key="19">
    <source>
        <dbReference type="ARBA" id="ARBA00049386"/>
    </source>
</evidence>
<evidence type="ECO:0000256" key="10">
    <source>
        <dbReference type="ARBA" id="ARBA00023160"/>
    </source>
</evidence>
<dbReference type="InterPro" id="IPR002347">
    <property type="entry name" value="SDR_fam"/>
</dbReference>
<dbReference type="STRING" id="1172194.WQQ_08800"/>
<evidence type="ECO:0000256" key="1">
    <source>
        <dbReference type="ARBA" id="ARBA00004275"/>
    </source>
</evidence>
<dbReference type="OrthoDB" id="9806974at2"/>
<dbReference type="RefSeq" id="WP_007183836.1">
    <property type="nucleotide sequence ID" value="NZ_AKGD01000001.1"/>
</dbReference>
<dbReference type="Gene3D" id="3.40.50.720">
    <property type="entry name" value="NAD(P)-binding Rossmann-like Domain"/>
    <property type="match status" value="1"/>
</dbReference>
<keyword evidence="6" id="KW-0521">NADP</keyword>
<sequence length="235" mass="24455">MGRLNDKVAVICASRQDAQHGVAAGIAQRLRDEGARVALLGSPASKAEAEAAIADVLTRHGRIDILVNGADESTDFSPLASKSLAVAPSAQAVLWSLQAAYPALRERGGRVVNIVATMGDSLNRKLADGVAASEAIKSLTRSAAEEWGEHGVLVNALAVAADTAVFRKLREQAPEAVDALVAQSPMQRMGDCEADIGGAVMLLVSEAGRFLTGHVLYADGGQHLTPTPFEAIVPM</sequence>
<evidence type="ECO:0000313" key="21">
    <source>
        <dbReference type="EMBL" id="EIT70743.1"/>
    </source>
</evidence>
<comment type="catalytic activity">
    <reaction evidence="17">
        <text>(2E)-hexenoyl-CoA + NADPH + H(+) = hexanoyl-CoA + NADP(+)</text>
        <dbReference type="Rhea" id="RHEA:44956"/>
        <dbReference type="ChEBI" id="CHEBI:15378"/>
        <dbReference type="ChEBI" id="CHEBI:57783"/>
        <dbReference type="ChEBI" id="CHEBI:58349"/>
        <dbReference type="ChEBI" id="CHEBI:62077"/>
        <dbReference type="ChEBI" id="CHEBI:62620"/>
    </reaction>
    <physiologicalReaction direction="left-to-right" evidence="17">
        <dbReference type="Rhea" id="RHEA:44957"/>
    </physiologicalReaction>
</comment>
<evidence type="ECO:0000256" key="4">
    <source>
        <dbReference type="ARBA" id="ARBA00022553"/>
    </source>
</evidence>
<keyword evidence="22" id="KW-1185">Reference proteome</keyword>
<evidence type="ECO:0000256" key="8">
    <source>
        <dbReference type="ARBA" id="ARBA00023098"/>
    </source>
</evidence>
<evidence type="ECO:0000256" key="13">
    <source>
        <dbReference type="ARBA" id="ARBA00038849"/>
    </source>
</evidence>
<evidence type="ECO:0000256" key="14">
    <source>
        <dbReference type="ARBA" id="ARBA00041063"/>
    </source>
</evidence>
<dbReference type="Pfam" id="PF13561">
    <property type="entry name" value="adh_short_C2"/>
    <property type="match status" value="1"/>
</dbReference>
<evidence type="ECO:0000256" key="18">
    <source>
        <dbReference type="ARBA" id="ARBA00049251"/>
    </source>
</evidence>
<dbReference type="EMBL" id="AKGD01000001">
    <property type="protein sequence ID" value="EIT70743.1"/>
    <property type="molecule type" value="Genomic_DNA"/>
</dbReference>
<evidence type="ECO:0000256" key="15">
    <source>
        <dbReference type="ARBA" id="ARBA00047570"/>
    </source>
</evidence>
<comment type="caution">
    <text evidence="21">The sequence shown here is derived from an EMBL/GenBank/DDBJ whole genome shotgun (WGS) entry which is preliminary data.</text>
</comment>
<comment type="function">
    <text evidence="11">Participates in chain elongation of fatty acids. Catalyzes the reduction of trans-2-enoyl-CoAs of varying chain lengths from 6:1 to 16:1, having maximum activity with 10:1 CoA. Has no 2,4-dienoyl-CoA reductase activity.</text>
</comment>
<keyword evidence="5" id="KW-0276">Fatty acid metabolism</keyword>
<comment type="subcellular location">
    <subcellularLocation>
        <location evidence="1">Peroxisome</location>
    </subcellularLocation>
</comment>
<accession>I8TA47</accession>
<dbReference type="EC" id="1.3.1.38" evidence="13"/>
<evidence type="ECO:0000256" key="11">
    <source>
        <dbReference type="ARBA" id="ARBA00037124"/>
    </source>
</evidence>
<name>I8TA47_9GAMM</name>
<evidence type="ECO:0000256" key="16">
    <source>
        <dbReference type="ARBA" id="ARBA00048686"/>
    </source>
</evidence>
<evidence type="ECO:0000256" key="6">
    <source>
        <dbReference type="ARBA" id="ARBA00022857"/>
    </source>
</evidence>
<comment type="catalytic activity">
    <reaction evidence="15">
        <text>(2E)-dodecenoyl-CoA + NADPH + H(+) = dodecanoyl-CoA + NADP(+)</text>
        <dbReference type="Rhea" id="RHEA:44964"/>
        <dbReference type="ChEBI" id="CHEBI:15378"/>
        <dbReference type="ChEBI" id="CHEBI:57330"/>
        <dbReference type="ChEBI" id="CHEBI:57375"/>
        <dbReference type="ChEBI" id="CHEBI:57783"/>
        <dbReference type="ChEBI" id="CHEBI:58349"/>
    </reaction>
    <physiologicalReaction direction="left-to-right" evidence="15">
        <dbReference type="Rhea" id="RHEA:44965"/>
    </physiologicalReaction>
</comment>
<keyword evidence="8" id="KW-0443">Lipid metabolism</keyword>
<keyword evidence="10" id="KW-0275">Fatty acid biosynthesis</keyword>
<dbReference type="InterPro" id="IPR052388">
    <property type="entry name" value="Peroxisomal_t2-enoyl-CoA_red"/>
</dbReference>
<comment type="catalytic activity">
    <reaction evidence="16">
        <text>(2E)-tetradecenoyl-CoA + NADPH + H(+) = tetradecanoyl-CoA + NADP(+)</text>
        <dbReference type="Rhea" id="RHEA:44968"/>
        <dbReference type="ChEBI" id="CHEBI:15378"/>
        <dbReference type="ChEBI" id="CHEBI:57385"/>
        <dbReference type="ChEBI" id="CHEBI:57783"/>
        <dbReference type="ChEBI" id="CHEBI:58349"/>
        <dbReference type="ChEBI" id="CHEBI:61405"/>
    </reaction>
    <physiologicalReaction direction="left-to-right" evidence="16">
        <dbReference type="Rhea" id="RHEA:44969"/>
    </physiologicalReaction>
</comment>
<keyword evidence="4" id="KW-0597">Phosphoprotein</keyword>
<proteinExistence type="predicted"/>
<evidence type="ECO:0000256" key="2">
    <source>
        <dbReference type="ARBA" id="ARBA00005189"/>
    </source>
</evidence>
<protein>
    <recommendedName>
        <fullName evidence="14">Peroxisomal trans-2-enoyl-CoA reductase</fullName>
        <ecNumber evidence="13">1.3.1.38</ecNumber>
    </recommendedName>
</protein>
<evidence type="ECO:0000256" key="9">
    <source>
        <dbReference type="ARBA" id="ARBA00023140"/>
    </source>
</evidence>
<dbReference type="PANTHER" id="PTHR24317">
    <property type="entry name" value="PEROXISOMAL TRANS-2-ENOYL-COA REDUCTASE"/>
    <property type="match status" value="1"/>
</dbReference>
<evidence type="ECO:0000256" key="20">
    <source>
        <dbReference type="ARBA" id="ARBA00049559"/>
    </source>
</evidence>
<comment type="catalytic activity">
    <reaction evidence="20">
        <text>(2E)-octenoyl-CoA + NADPH + H(+) = octanoyl-CoA + NADP(+)</text>
        <dbReference type="Rhea" id="RHEA:44952"/>
        <dbReference type="ChEBI" id="CHEBI:15378"/>
        <dbReference type="ChEBI" id="CHEBI:57386"/>
        <dbReference type="ChEBI" id="CHEBI:57783"/>
        <dbReference type="ChEBI" id="CHEBI:58349"/>
        <dbReference type="ChEBI" id="CHEBI:62242"/>
    </reaction>
    <physiologicalReaction direction="left-to-right" evidence="20">
        <dbReference type="Rhea" id="RHEA:44953"/>
    </physiologicalReaction>
</comment>
<evidence type="ECO:0000256" key="5">
    <source>
        <dbReference type="ARBA" id="ARBA00022832"/>
    </source>
</evidence>
<evidence type="ECO:0000256" key="3">
    <source>
        <dbReference type="ARBA" id="ARBA00022516"/>
    </source>
</evidence>
<evidence type="ECO:0000256" key="7">
    <source>
        <dbReference type="ARBA" id="ARBA00023002"/>
    </source>
</evidence>